<gene>
    <name evidence="1" type="ORF">MGSAQ_001403</name>
</gene>
<protein>
    <submittedName>
        <fullName evidence="1">Uncharacterized protein</fullName>
    </submittedName>
</protein>
<sequence>MPVTYVKHYNQLVMNLHPILQPISTPLVAHLRKQVSAKSAMICQPK</sequence>
<evidence type="ECO:0000313" key="1">
    <source>
        <dbReference type="EMBL" id="KTF07101.1"/>
    </source>
</evidence>
<accession>A0A1B6NUV0</accession>
<reference evidence="1" key="1">
    <citation type="submission" date="2013-11" db="EMBL/GenBank/DDBJ databases">
        <title>Microbial diversity, functional groups and degradation webs in Northern and Southern Mediterranean and Red Sea marine crude oil polluted sites.</title>
        <authorList>
            <person name="Daffonchio D."/>
            <person name="Mapelli F."/>
            <person name="Ferrer M."/>
            <person name="Richter M."/>
            <person name="Cherif A."/>
            <person name="Malkawi H.I."/>
            <person name="Yakimov M.M."/>
            <person name="Abdel-Fattah Y.R."/>
            <person name="Blaghen M."/>
            <person name="Golyshin P.N."/>
            <person name="Kalogerakis N."/>
            <person name="Boon N."/>
            <person name="Magagnini M."/>
            <person name="Fava F."/>
        </authorList>
    </citation>
    <scope>NUCLEOTIDE SEQUENCE</scope>
</reference>
<dbReference type="EMBL" id="AYSL01000756">
    <property type="protein sequence ID" value="KTF07101.1"/>
    <property type="molecule type" value="Genomic_DNA"/>
</dbReference>
<organism evidence="1">
    <name type="scientific">marine sediment metagenome</name>
    <dbReference type="NCBI Taxonomy" id="412755"/>
    <lineage>
        <taxon>unclassified sequences</taxon>
        <taxon>metagenomes</taxon>
        <taxon>ecological metagenomes</taxon>
    </lineage>
</organism>
<dbReference type="AlphaFoldDB" id="A0A1B6NUV0"/>
<name>A0A1B6NUV0_9ZZZZ</name>
<proteinExistence type="predicted"/>
<comment type="caution">
    <text evidence="1">The sequence shown here is derived from an EMBL/GenBank/DDBJ whole genome shotgun (WGS) entry which is preliminary data.</text>
</comment>